<sequence length="267" mass="30263">KKRKKRDKNKKEEKKIQQQQQTTAANMIMMPSHWLYLIGMALHESDFALPDIDQFHRAKIMDYCGNVKRSVNPSIGKTCVNKDCEQVYVYSSSSGKAPKIEPAKNGKSIVVEIYFGFLFMNVMIGGMLLLKKEREKEKLVAFLSNNKEENANGIISLHRQSKRWIGNDRAHSIKSQKSKASEEYGSCQKIANVAVKQTTTAGEPFRVSGSIVEELCKNHIKAPAEKKRKRTRIKKKSISMQYRVGVVLKEKNQSAGFAKFGNGIIIH</sequence>
<dbReference type="AlphaFoldDB" id="X6LFE7"/>
<evidence type="ECO:0000256" key="1">
    <source>
        <dbReference type="SAM" id="MobiDB-lite"/>
    </source>
</evidence>
<protein>
    <submittedName>
        <fullName evidence="3">Uncharacterized protein</fullName>
    </submittedName>
</protein>
<keyword evidence="2" id="KW-1133">Transmembrane helix</keyword>
<evidence type="ECO:0000256" key="2">
    <source>
        <dbReference type="SAM" id="Phobius"/>
    </source>
</evidence>
<gene>
    <name evidence="3" type="ORF">RFI_38030</name>
</gene>
<feature type="non-terminal residue" evidence="3">
    <location>
        <position position="1"/>
    </location>
</feature>
<evidence type="ECO:0000313" key="4">
    <source>
        <dbReference type="Proteomes" id="UP000023152"/>
    </source>
</evidence>
<feature type="non-terminal residue" evidence="3">
    <location>
        <position position="267"/>
    </location>
</feature>
<dbReference type="EMBL" id="ASPP01043903">
    <property type="protein sequence ID" value="ETN99444.1"/>
    <property type="molecule type" value="Genomic_DNA"/>
</dbReference>
<accession>X6LFE7</accession>
<reference evidence="3 4" key="1">
    <citation type="journal article" date="2013" name="Curr. Biol.">
        <title>The Genome of the Foraminiferan Reticulomyxa filosa.</title>
        <authorList>
            <person name="Glockner G."/>
            <person name="Hulsmann N."/>
            <person name="Schleicher M."/>
            <person name="Noegel A.A."/>
            <person name="Eichinger L."/>
            <person name="Gallinger C."/>
            <person name="Pawlowski J."/>
            <person name="Sierra R."/>
            <person name="Euteneuer U."/>
            <person name="Pillet L."/>
            <person name="Moustafa A."/>
            <person name="Platzer M."/>
            <person name="Groth M."/>
            <person name="Szafranski K."/>
            <person name="Schliwa M."/>
        </authorList>
    </citation>
    <scope>NUCLEOTIDE SEQUENCE [LARGE SCALE GENOMIC DNA]</scope>
</reference>
<keyword evidence="4" id="KW-1185">Reference proteome</keyword>
<feature type="region of interest" description="Disordered" evidence="1">
    <location>
        <begin position="1"/>
        <end position="22"/>
    </location>
</feature>
<keyword evidence="2" id="KW-0812">Transmembrane</keyword>
<keyword evidence="2" id="KW-0472">Membrane</keyword>
<comment type="caution">
    <text evidence="3">The sequence shown here is derived from an EMBL/GenBank/DDBJ whole genome shotgun (WGS) entry which is preliminary data.</text>
</comment>
<name>X6LFE7_RETFI</name>
<organism evidence="3 4">
    <name type="scientific">Reticulomyxa filosa</name>
    <dbReference type="NCBI Taxonomy" id="46433"/>
    <lineage>
        <taxon>Eukaryota</taxon>
        <taxon>Sar</taxon>
        <taxon>Rhizaria</taxon>
        <taxon>Retaria</taxon>
        <taxon>Foraminifera</taxon>
        <taxon>Monothalamids</taxon>
        <taxon>Reticulomyxidae</taxon>
        <taxon>Reticulomyxa</taxon>
    </lineage>
</organism>
<feature type="transmembrane region" description="Helical" evidence="2">
    <location>
        <begin position="113"/>
        <end position="130"/>
    </location>
</feature>
<proteinExistence type="predicted"/>
<dbReference type="Proteomes" id="UP000023152">
    <property type="component" value="Unassembled WGS sequence"/>
</dbReference>
<evidence type="ECO:0000313" key="3">
    <source>
        <dbReference type="EMBL" id="ETN99444.1"/>
    </source>
</evidence>